<evidence type="ECO:0000313" key="4">
    <source>
        <dbReference type="Proteomes" id="UP000682892"/>
    </source>
</evidence>
<dbReference type="PANTHER" id="PTHR22803">
    <property type="entry name" value="MANNOSE, PHOSPHOLIPASE, LECTIN RECEPTOR RELATED"/>
    <property type="match status" value="1"/>
</dbReference>
<dbReference type="Pfam" id="PF00059">
    <property type="entry name" value="Lectin_C"/>
    <property type="match status" value="1"/>
</dbReference>
<organism evidence="3 4">
    <name type="scientific">Aedes aegypti</name>
    <name type="common">Yellowfever mosquito</name>
    <name type="synonym">Culex aegypti</name>
    <dbReference type="NCBI Taxonomy" id="7159"/>
    <lineage>
        <taxon>Eukaryota</taxon>
        <taxon>Metazoa</taxon>
        <taxon>Ecdysozoa</taxon>
        <taxon>Arthropoda</taxon>
        <taxon>Hexapoda</taxon>
        <taxon>Insecta</taxon>
        <taxon>Pterygota</taxon>
        <taxon>Neoptera</taxon>
        <taxon>Endopterygota</taxon>
        <taxon>Diptera</taxon>
        <taxon>Nematocera</taxon>
        <taxon>Culicoidea</taxon>
        <taxon>Culicidae</taxon>
        <taxon>Culicinae</taxon>
        <taxon>Aedini</taxon>
        <taxon>Aedes</taxon>
        <taxon>Stegomyia</taxon>
    </lineage>
</organism>
<name>A0A1S4FAS4_AEDAE</name>
<evidence type="ECO:0000256" key="1">
    <source>
        <dbReference type="SAM" id="SignalP"/>
    </source>
</evidence>
<dbReference type="AlphaFoldDB" id="A0A1S4FAS4"/>
<dbReference type="EMBL" id="CH477344">
    <property type="protein sequence ID" value="EAT43030.1"/>
    <property type="molecule type" value="Genomic_DNA"/>
</dbReference>
<sequence length="163" mass="18569">MLKGTLLKLFLLGLTGKILKVFCHLPEKYHVVPHSDTWFGAYAYCKTIGMNLATINSTEEQKQIVKTIKDSSVYSPKHDANLMVWIDATRVSKQSKVQWFREAKPLVYSNWGGPEPDDTMDCVHMWNNPSFGLAFVWKIGTCSYKMPFVCETSTSDTDCIQTF</sequence>
<reference evidence="3" key="1">
    <citation type="submission" date="2005-10" db="EMBL/GenBank/DDBJ databases">
        <authorList>
            <person name="Loftus B.J."/>
            <person name="Nene V.M."/>
            <person name="Hannick L.I."/>
            <person name="Bidwell S."/>
            <person name="Haas B."/>
            <person name="Amedeo P."/>
            <person name="Orvis J."/>
            <person name="Wortman J.R."/>
            <person name="White O.R."/>
            <person name="Salzberg S."/>
            <person name="Shumway M."/>
            <person name="Koo H."/>
            <person name="Zhao Y."/>
            <person name="Holmes M."/>
            <person name="Miller J."/>
            <person name="Schatz M."/>
            <person name="Pop M."/>
            <person name="Pai G."/>
            <person name="Utterback T."/>
            <person name="Rogers Y.-H."/>
            <person name="Kravitz S."/>
            <person name="Fraser C.M."/>
        </authorList>
    </citation>
    <scope>NUCLEOTIDE SEQUENCE</scope>
    <source>
        <strain evidence="3">Liverpool</strain>
    </source>
</reference>
<dbReference type="HOGENOM" id="CLU_049894_10_0_1"/>
<dbReference type="OrthoDB" id="7847314at2759"/>
<gene>
    <name evidence="3" type="primary">CTL18</name>
    <name evidence="3" type="ORF">AaeL_AAEL005482</name>
</gene>
<dbReference type="KEGG" id="aag:5566558"/>
<dbReference type="Proteomes" id="UP000682892">
    <property type="component" value="Unassembled WGS sequence"/>
</dbReference>
<dbReference type="SUPFAM" id="SSF56436">
    <property type="entry name" value="C-type lectin-like"/>
    <property type="match status" value="1"/>
</dbReference>
<accession>A0A1S4FAS4</accession>
<feature type="signal peptide" evidence="1">
    <location>
        <begin position="1"/>
        <end position="23"/>
    </location>
</feature>
<protein>
    <submittedName>
        <fullName evidence="3">AAEL005482-PA</fullName>
    </submittedName>
</protein>
<dbReference type="InterPro" id="IPR016187">
    <property type="entry name" value="CTDL_fold"/>
</dbReference>
<dbReference type="CDD" id="cd00037">
    <property type="entry name" value="CLECT"/>
    <property type="match status" value="1"/>
</dbReference>
<dbReference type="SMART" id="SM00034">
    <property type="entry name" value="CLECT"/>
    <property type="match status" value="1"/>
</dbReference>
<dbReference type="PROSITE" id="PS50041">
    <property type="entry name" value="C_TYPE_LECTIN_2"/>
    <property type="match status" value="1"/>
</dbReference>
<reference evidence="3" key="3">
    <citation type="submission" date="2012-09" db="EMBL/GenBank/DDBJ databases">
        <authorList>
            <consortium name="VectorBase"/>
        </authorList>
    </citation>
    <scope>NUCLEOTIDE SEQUENCE</scope>
    <source>
        <strain evidence="3">Liverpool</strain>
    </source>
</reference>
<dbReference type="InterPro" id="IPR016186">
    <property type="entry name" value="C-type_lectin-like/link_sf"/>
</dbReference>
<dbReference type="GeneID" id="5566558"/>
<evidence type="ECO:0000259" key="2">
    <source>
        <dbReference type="PROSITE" id="PS50041"/>
    </source>
</evidence>
<keyword evidence="1" id="KW-0732">Signal</keyword>
<reference evidence="3" key="2">
    <citation type="journal article" date="2007" name="Science">
        <title>Genome sequence of Aedes aegypti, a major arbovirus vector.</title>
        <authorList>
            <person name="Nene V."/>
            <person name="Wortman J.R."/>
            <person name="Lawson D."/>
            <person name="Haas B."/>
            <person name="Kodira C."/>
            <person name="Tu Z.J."/>
            <person name="Loftus B."/>
            <person name="Xi Z."/>
            <person name="Megy K."/>
            <person name="Grabherr M."/>
            <person name="Ren Q."/>
            <person name="Zdobnov E.M."/>
            <person name="Lobo N.F."/>
            <person name="Campbell K.S."/>
            <person name="Brown S.E."/>
            <person name="Bonaldo M.F."/>
            <person name="Zhu J."/>
            <person name="Sinkins S.P."/>
            <person name="Hogenkamp D.G."/>
            <person name="Amedeo P."/>
            <person name="Arensburger P."/>
            <person name="Atkinson P.W."/>
            <person name="Bidwell S."/>
            <person name="Biedler J."/>
            <person name="Birney E."/>
            <person name="Bruggner R.V."/>
            <person name="Costas J."/>
            <person name="Coy M.R."/>
            <person name="Crabtree J."/>
            <person name="Crawford M."/>
            <person name="Debruyn B."/>
            <person name="Decaprio D."/>
            <person name="Eiglmeier K."/>
            <person name="Eisenstadt E."/>
            <person name="El-Dorry H."/>
            <person name="Gelbart W.M."/>
            <person name="Gomes S.L."/>
            <person name="Hammond M."/>
            <person name="Hannick L.I."/>
            <person name="Hogan J.R."/>
            <person name="Holmes M.H."/>
            <person name="Jaffe D."/>
            <person name="Johnston J.S."/>
            <person name="Kennedy R.C."/>
            <person name="Koo H."/>
            <person name="Kravitz S."/>
            <person name="Kriventseva E.V."/>
            <person name="Kulp D."/>
            <person name="Labutti K."/>
            <person name="Lee E."/>
            <person name="Li S."/>
            <person name="Lovin D.D."/>
            <person name="Mao C."/>
            <person name="Mauceli E."/>
            <person name="Menck C.F."/>
            <person name="Miller J.R."/>
            <person name="Montgomery P."/>
            <person name="Mori A."/>
            <person name="Nascimento A.L."/>
            <person name="Naveira H.F."/>
            <person name="Nusbaum C."/>
            <person name="O'leary S."/>
            <person name="Orvis J."/>
            <person name="Pertea M."/>
            <person name="Quesneville H."/>
            <person name="Reidenbach K.R."/>
            <person name="Rogers Y.H."/>
            <person name="Roth C.W."/>
            <person name="Schneider J.R."/>
            <person name="Schatz M."/>
            <person name="Shumway M."/>
            <person name="Stanke M."/>
            <person name="Stinson E.O."/>
            <person name="Tubio J.M."/>
            <person name="Vanzee J.P."/>
            <person name="Verjovski-Almeida S."/>
            <person name="Werner D."/>
            <person name="White O."/>
            <person name="Wyder S."/>
            <person name="Zeng Q."/>
            <person name="Zhao Q."/>
            <person name="Zhao Y."/>
            <person name="Hill C.A."/>
            <person name="Raikhel A.S."/>
            <person name="Soares M.B."/>
            <person name="Knudson D.L."/>
            <person name="Lee N.H."/>
            <person name="Galagan J."/>
            <person name="Salzberg S.L."/>
            <person name="Paulsen I.T."/>
            <person name="Dimopoulos G."/>
            <person name="Collins F.H."/>
            <person name="Birren B."/>
            <person name="Fraser-Liggett C.M."/>
            <person name="Severson D.W."/>
        </authorList>
    </citation>
    <scope>NUCLEOTIDE SEQUENCE [LARGE SCALE GENOMIC DNA]</scope>
    <source>
        <strain evidence="3">Liverpool</strain>
    </source>
</reference>
<feature type="chain" id="PRO_5036448714" evidence="1">
    <location>
        <begin position="24"/>
        <end position="163"/>
    </location>
</feature>
<feature type="domain" description="C-type lectin" evidence="2">
    <location>
        <begin position="29"/>
        <end position="151"/>
    </location>
</feature>
<dbReference type="Gene3D" id="3.10.100.10">
    <property type="entry name" value="Mannose-Binding Protein A, subunit A"/>
    <property type="match status" value="1"/>
</dbReference>
<proteinExistence type="predicted"/>
<dbReference type="InterPro" id="IPR001304">
    <property type="entry name" value="C-type_lectin-like"/>
</dbReference>
<evidence type="ECO:0000313" key="3">
    <source>
        <dbReference type="EMBL" id="EAT43030.1"/>
    </source>
</evidence>
<dbReference type="InterPro" id="IPR050111">
    <property type="entry name" value="C-type_lectin/snaclec_domain"/>
</dbReference>